<organism evidence="2 3">
    <name type="scientific">Vanrija pseudolonga</name>
    <dbReference type="NCBI Taxonomy" id="143232"/>
    <lineage>
        <taxon>Eukaryota</taxon>
        <taxon>Fungi</taxon>
        <taxon>Dikarya</taxon>
        <taxon>Basidiomycota</taxon>
        <taxon>Agaricomycotina</taxon>
        <taxon>Tremellomycetes</taxon>
        <taxon>Trichosporonales</taxon>
        <taxon>Trichosporonaceae</taxon>
        <taxon>Vanrija</taxon>
    </lineage>
</organism>
<evidence type="ECO:0000313" key="3">
    <source>
        <dbReference type="Proteomes" id="UP000827549"/>
    </source>
</evidence>
<dbReference type="RefSeq" id="XP_062623252.1">
    <property type="nucleotide sequence ID" value="XM_062767268.1"/>
</dbReference>
<feature type="compositionally biased region" description="Low complexity" evidence="1">
    <location>
        <begin position="9"/>
        <end position="33"/>
    </location>
</feature>
<proteinExistence type="predicted"/>
<name>A0AAF1BH81_9TREE</name>
<dbReference type="EMBL" id="CP086714">
    <property type="protein sequence ID" value="WOO77220.1"/>
    <property type="molecule type" value="Genomic_DNA"/>
</dbReference>
<dbReference type="GeneID" id="87804068"/>
<protein>
    <submittedName>
        <fullName evidence="2">Uncharacterized protein</fullName>
    </submittedName>
</protein>
<reference evidence="2" key="1">
    <citation type="submission" date="2023-10" db="EMBL/GenBank/DDBJ databases">
        <authorList>
            <person name="Noh H."/>
        </authorList>
    </citation>
    <scope>NUCLEOTIDE SEQUENCE</scope>
    <source>
        <strain evidence="2">DUCC4014</strain>
    </source>
</reference>
<feature type="region of interest" description="Disordered" evidence="1">
    <location>
        <begin position="1"/>
        <end position="47"/>
    </location>
</feature>
<dbReference type="Proteomes" id="UP000827549">
    <property type="component" value="Chromosome 1"/>
</dbReference>
<keyword evidence="3" id="KW-1185">Reference proteome</keyword>
<accession>A0AAF1BH81</accession>
<sequence>MESTLPTYEAESSAGARRGSASSGSSTVPGTSRRLSRRRRAASPAELPTTGAASISIATVMSARAALELLSSTRAWQDRRYAAAVLRSYVGFKVDRGKTKGYVSFKLAMLEYQLPAQFADIALGVRREYGLGFAGTRVDGLSEQLASLAPVVRVESVTDDPPPPYTGAAPAYDAPWAPAGVAC</sequence>
<evidence type="ECO:0000313" key="2">
    <source>
        <dbReference type="EMBL" id="WOO77220.1"/>
    </source>
</evidence>
<evidence type="ECO:0000256" key="1">
    <source>
        <dbReference type="SAM" id="MobiDB-lite"/>
    </source>
</evidence>
<gene>
    <name evidence="2" type="ORF">LOC62_01G000810</name>
</gene>
<dbReference type="AlphaFoldDB" id="A0AAF1BH81"/>